<organism evidence="1 2">
    <name type="scientific">Meloidogyne hapla</name>
    <name type="common">Root-knot nematode worm</name>
    <dbReference type="NCBI Taxonomy" id="6305"/>
    <lineage>
        <taxon>Eukaryota</taxon>
        <taxon>Metazoa</taxon>
        <taxon>Ecdysozoa</taxon>
        <taxon>Nematoda</taxon>
        <taxon>Chromadorea</taxon>
        <taxon>Rhabditida</taxon>
        <taxon>Tylenchina</taxon>
        <taxon>Tylenchomorpha</taxon>
        <taxon>Tylenchoidea</taxon>
        <taxon>Meloidogynidae</taxon>
        <taxon>Meloidogyninae</taxon>
        <taxon>Meloidogyne</taxon>
    </lineage>
</organism>
<protein>
    <submittedName>
        <fullName evidence="2">A_deaminase domain-containing protein</fullName>
    </submittedName>
</protein>
<dbReference type="WBParaSite" id="MhA1_Contig831.frz3.gene2">
    <property type="protein sequence ID" value="MhA1_Contig831.frz3.gene2"/>
    <property type="gene ID" value="MhA1_Contig831.frz3.gene2"/>
</dbReference>
<evidence type="ECO:0000313" key="2">
    <source>
        <dbReference type="WBParaSite" id="MhA1_Contig831.frz3.gene2"/>
    </source>
</evidence>
<evidence type="ECO:0000313" key="1">
    <source>
        <dbReference type="Proteomes" id="UP000095281"/>
    </source>
</evidence>
<accession>A0A1I8C101</accession>
<dbReference type="AlphaFoldDB" id="A0A1I8C101"/>
<sequence>MIPGDGIFYDMAENVEWIQSMRLHQFQLGIAELFDPLAFYILRLIGIERIVATSNMPLQSIFYHYLGYLEKIIQKGDIPGYLK</sequence>
<name>A0A1I8C101_MELHA</name>
<reference evidence="2" key="1">
    <citation type="submission" date="2016-11" db="UniProtKB">
        <authorList>
            <consortium name="WormBaseParasite"/>
        </authorList>
    </citation>
    <scope>IDENTIFICATION</scope>
</reference>
<dbReference type="Proteomes" id="UP000095281">
    <property type="component" value="Unplaced"/>
</dbReference>
<proteinExistence type="predicted"/>
<keyword evidence="1" id="KW-1185">Reference proteome</keyword>